<keyword evidence="3" id="KW-1185">Reference proteome</keyword>
<dbReference type="AlphaFoldDB" id="A0A158GR26"/>
<feature type="chain" id="PRO_5011112857" description="FecR protein domain-containing protein" evidence="1">
    <location>
        <begin position="25"/>
        <end position="278"/>
    </location>
</feature>
<name>A0A158GR26_CABCO</name>
<evidence type="ECO:0008006" key="4">
    <source>
        <dbReference type="Google" id="ProtNLM"/>
    </source>
</evidence>
<accession>A0A158GR26</accession>
<dbReference type="RefSeq" id="WP_053570158.1">
    <property type="nucleotide sequence ID" value="NZ_FCNY02000005.1"/>
</dbReference>
<evidence type="ECO:0000313" key="2">
    <source>
        <dbReference type="EMBL" id="SAL34281.1"/>
    </source>
</evidence>
<protein>
    <recommendedName>
        <fullName evidence="4">FecR protein domain-containing protein</fullName>
    </recommendedName>
</protein>
<gene>
    <name evidence="2" type="ORF">AWB70_02337</name>
</gene>
<sequence length="278" mass="29252">MIHRLPFSTAGLVIAAAVASPAYAGWTLASADAPVSVIRGERLSDLTAGASLREGDILESREGVVHLQDEHGTLLALGARTRAMLAADAHVALLDGWLKVAAAPCDAHACAAPHVDTERGALDIGAGAAAIVLARDDTNAVDIFSETGTQTLPAKPPVTLASGRFVTLDAHAGAQQSARPSSAFLADMPVAFRDALQPLPPAKPSQNAPVSRAVNYGDVSPWLVSGLPERRTFPARFRSRLADTAFRRDVDAHLKALPDWRALLYPPRRPSAEGARHP</sequence>
<evidence type="ECO:0000256" key="1">
    <source>
        <dbReference type="SAM" id="SignalP"/>
    </source>
</evidence>
<evidence type="ECO:0000313" key="3">
    <source>
        <dbReference type="Proteomes" id="UP000054740"/>
    </source>
</evidence>
<keyword evidence="1" id="KW-0732">Signal</keyword>
<reference evidence="3" key="1">
    <citation type="submission" date="2016-01" db="EMBL/GenBank/DDBJ databases">
        <authorList>
            <person name="Peeters C."/>
        </authorList>
    </citation>
    <scope>NUCLEOTIDE SEQUENCE [LARGE SCALE GENOMIC DNA]</scope>
</reference>
<dbReference type="EMBL" id="FCNY02000005">
    <property type="protein sequence ID" value="SAL34281.1"/>
    <property type="molecule type" value="Genomic_DNA"/>
</dbReference>
<feature type="signal peptide" evidence="1">
    <location>
        <begin position="1"/>
        <end position="24"/>
    </location>
</feature>
<dbReference type="Proteomes" id="UP000054740">
    <property type="component" value="Unassembled WGS sequence"/>
</dbReference>
<proteinExistence type="predicted"/>
<organism evidence="2 3">
    <name type="scientific">Caballeronia cordobensis</name>
    <name type="common">Burkholderia cordobensis</name>
    <dbReference type="NCBI Taxonomy" id="1353886"/>
    <lineage>
        <taxon>Bacteria</taxon>
        <taxon>Pseudomonadati</taxon>
        <taxon>Pseudomonadota</taxon>
        <taxon>Betaproteobacteria</taxon>
        <taxon>Burkholderiales</taxon>
        <taxon>Burkholderiaceae</taxon>
        <taxon>Caballeronia</taxon>
    </lineage>
</organism>